<keyword evidence="4" id="KW-0378">Hydrolase</keyword>
<evidence type="ECO:0000256" key="1">
    <source>
        <dbReference type="ARBA" id="ARBA00001968"/>
    </source>
</evidence>
<feature type="domain" description="Endoribonuclease YicC-like N-terminal" evidence="6">
    <location>
        <begin position="3"/>
        <end position="155"/>
    </location>
</feature>
<dbReference type="RefSeq" id="WP_154527680.1">
    <property type="nucleotide sequence ID" value="NZ_VUNH01000001.1"/>
</dbReference>
<dbReference type="GO" id="GO:0016787">
    <property type="term" value="F:hydrolase activity"/>
    <property type="evidence" value="ECO:0007669"/>
    <property type="project" value="UniProtKB-KW"/>
</dbReference>
<organism evidence="8 9">
    <name type="scientific">Pyramidobacter porci</name>
    <dbReference type="NCBI Taxonomy" id="2605789"/>
    <lineage>
        <taxon>Bacteria</taxon>
        <taxon>Thermotogati</taxon>
        <taxon>Synergistota</taxon>
        <taxon>Synergistia</taxon>
        <taxon>Synergistales</taxon>
        <taxon>Dethiosulfovibrionaceae</taxon>
        <taxon>Pyramidobacter</taxon>
    </lineage>
</organism>
<dbReference type="InterPro" id="IPR013551">
    <property type="entry name" value="YicC-like_C"/>
</dbReference>
<dbReference type="Proteomes" id="UP000473699">
    <property type="component" value="Unassembled WGS sequence"/>
</dbReference>
<name>A0A6L5Y8B4_9BACT</name>
<evidence type="ECO:0000259" key="7">
    <source>
        <dbReference type="Pfam" id="PF08340"/>
    </source>
</evidence>
<dbReference type="NCBIfam" id="TIGR00255">
    <property type="entry name" value="YicC/YloC family endoribonuclease"/>
    <property type="match status" value="1"/>
</dbReference>
<dbReference type="GO" id="GO:0004521">
    <property type="term" value="F:RNA endonuclease activity"/>
    <property type="evidence" value="ECO:0007669"/>
    <property type="project" value="InterPro"/>
</dbReference>
<evidence type="ECO:0000256" key="4">
    <source>
        <dbReference type="ARBA" id="ARBA00022801"/>
    </source>
</evidence>
<keyword evidence="9" id="KW-1185">Reference proteome</keyword>
<dbReference type="AlphaFoldDB" id="A0A6L5Y8B4"/>
<dbReference type="PANTHER" id="PTHR30636">
    <property type="entry name" value="UPF0701 PROTEIN YICC"/>
    <property type="match status" value="1"/>
</dbReference>
<dbReference type="Pfam" id="PF03755">
    <property type="entry name" value="YicC-like_N"/>
    <property type="match status" value="1"/>
</dbReference>
<evidence type="ECO:0000256" key="3">
    <source>
        <dbReference type="ARBA" id="ARBA00022759"/>
    </source>
</evidence>
<sequence>MLYSMTGFHRVRKDSPWGTLAVELSSVNSRYLEIAVRADRELSSFEPLIQNALRSRLARGKVVARAEIRWAPALMRERLNGDVLRDYYREIQELQGELGGPVPAVTSLLCLPGVTESSSLMDKTSGEVQPALFELLDQCADGLIKMRGAEGEALERDIMQNLEEYDGLLEKIAARWQSISPQFFDDYRAKITKTIAQLGYEADPARLAQELVVLADKWDISEELTRSSSHTSQFRTLLKNGGPVGRKLDFLVQEMNREINTMGSKSASTELRWLVVDGKTLLERIREQIQNVE</sequence>
<evidence type="ECO:0000256" key="2">
    <source>
        <dbReference type="ARBA" id="ARBA00022722"/>
    </source>
</evidence>
<protein>
    <submittedName>
        <fullName evidence="8">YicC family protein</fullName>
    </submittedName>
</protein>
<reference evidence="8 9" key="1">
    <citation type="submission" date="2019-08" db="EMBL/GenBank/DDBJ databases">
        <title>In-depth cultivation of the pig gut microbiome towards novel bacterial diversity and tailored functional studies.</title>
        <authorList>
            <person name="Wylensek D."/>
            <person name="Hitch T.C.A."/>
            <person name="Clavel T."/>
        </authorList>
    </citation>
    <scope>NUCLEOTIDE SEQUENCE [LARGE SCALE GENOMIC DNA]</scope>
    <source>
        <strain evidence="8 9">SM-530-WT-4B</strain>
    </source>
</reference>
<dbReference type="EMBL" id="VUNH01000001">
    <property type="protein sequence ID" value="MST54539.1"/>
    <property type="molecule type" value="Genomic_DNA"/>
</dbReference>
<gene>
    <name evidence="8" type="ORF">FYJ74_00505</name>
</gene>
<accession>A0A6L5Y8B4</accession>
<keyword evidence="3" id="KW-0255">Endonuclease</keyword>
<evidence type="ECO:0000256" key="5">
    <source>
        <dbReference type="ARBA" id="ARBA00035648"/>
    </source>
</evidence>
<proteinExistence type="inferred from homology"/>
<dbReference type="PANTHER" id="PTHR30636:SF3">
    <property type="entry name" value="UPF0701 PROTEIN YICC"/>
    <property type="match status" value="1"/>
</dbReference>
<dbReference type="InterPro" id="IPR005229">
    <property type="entry name" value="YicC/YloC-like"/>
</dbReference>
<comment type="cofactor">
    <cofactor evidence="1">
        <name>a divalent metal cation</name>
        <dbReference type="ChEBI" id="CHEBI:60240"/>
    </cofactor>
</comment>
<comment type="caution">
    <text evidence="8">The sequence shown here is derived from an EMBL/GenBank/DDBJ whole genome shotgun (WGS) entry which is preliminary data.</text>
</comment>
<keyword evidence="2" id="KW-0540">Nuclease</keyword>
<feature type="domain" description="Endoribonuclease YicC-like C-terminal" evidence="7">
    <location>
        <begin position="179"/>
        <end position="293"/>
    </location>
</feature>
<dbReference type="Pfam" id="PF08340">
    <property type="entry name" value="YicC-like_C"/>
    <property type="match status" value="1"/>
</dbReference>
<comment type="similarity">
    <text evidence="5">Belongs to the YicC/YloC family.</text>
</comment>
<evidence type="ECO:0000313" key="8">
    <source>
        <dbReference type="EMBL" id="MST54539.1"/>
    </source>
</evidence>
<dbReference type="InterPro" id="IPR013527">
    <property type="entry name" value="YicC-like_N"/>
</dbReference>
<evidence type="ECO:0000259" key="6">
    <source>
        <dbReference type="Pfam" id="PF03755"/>
    </source>
</evidence>
<evidence type="ECO:0000313" key="9">
    <source>
        <dbReference type="Proteomes" id="UP000473699"/>
    </source>
</evidence>